<keyword evidence="2" id="KW-0472">Membrane</keyword>
<evidence type="ECO:0000256" key="1">
    <source>
        <dbReference type="SAM" id="MobiDB-lite"/>
    </source>
</evidence>
<dbReference type="InParanoid" id="A5DDK2"/>
<name>A5DDK2_PICGU</name>
<dbReference type="Proteomes" id="UP000001997">
    <property type="component" value="Unassembled WGS sequence"/>
</dbReference>
<dbReference type="EMBL" id="CH408156">
    <property type="protein sequence ID" value="EDK37255.1"/>
    <property type="molecule type" value="Genomic_DNA"/>
</dbReference>
<dbReference type="PANTHER" id="PTHR34814:SF1">
    <property type="entry name" value="NITROSOGUANIDINE RESISTANCE PROTEIN SNG1"/>
    <property type="match status" value="1"/>
</dbReference>
<feature type="transmembrane region" description="Helical" evidence="2">
    <location>
        <begin position="64"/>
        <end position="86"/>
    </location>
</feature>
<sequence length="213" mass="23881">MLPTTILSMTVENIQPEPSSNSSTVQENAITKNEPDVSEPATKPAENSFMAPHLKPLRLKLLKAFLGAIIFISAYALAVFSLYWGAAYDRVSKLKNLRMLVVIEDAPVGNVQPVIGNSIRSLVQQPQVKRLGDWHVYSGEEFAKQAQKHDNTIEEEVLARSITRSSGRLFMCVRMPPTIFSGRCNWRIQVSMPWAPLCRFTKQVAITWLCCCT</sequence>
<keyword evidence="2" id="KW-1133">Transmembrane helix</keyword>
<feature type="region of interest" description="Disordered" evidence="1">
    <location>
        <begin position="15"/>
        <end position="45"/>
    </location>
</feature>
<proteinExistence type="predicted"/>
<dbReference type="VEuPathDB" id="FungiDB:PGUG_01353"/>
<protein>
    <recommendedName>
        <fullName evidence="3">DUF3533 domain-containing protein</fullName>
    </recommendedName>
</protein>
<accession>A5DDK2</accession>
<dbReference type="InterPro" id="IPR053001">
    <property type="entry name" value="MNNG_permease-like"/>
</dbReference>
<feature type="domain" description="DUF3533" evidence="3">
    <location>
        <begin position="69"/>
        <end position="155"/>
    </location>
</feature>
<evidence type="ECO:0000259" key="3">
    <source>
        <dbReference type="Pfam" id="PF12051"/>
    </source>
</evidence>
<dbReference type="KEGG" id="pgu:PGUG_01353"/>
<keyword evidence="5" id="KW-1185">Reference proteome</keyword>
<evidence type="ECO:0000256" key="2">
    <source>
        <dbReference type="SAM" id="Phobius"/>
    </source>
</evidence>
<dbReference type="PANTHER" id="PTHR34814">
    <property type="entry name" value="NITROSOGUANIDINE RESISTANCE PROTEIN SNG1"/>
    <property type="match status" value="1"/>
</dbReference>
<feature type="compositionally biased region" description="Polar residues" evidence="1">
    <location>
        <begin position="15"/>
        <end position="31"/>
    </location>
</feature>
<dbReference type="GO" id="GO:0016020">
    <property type="term" value="C:membrane"/>
    <property type="evidence" value="ECO:0007669"/>
    <property type="project" value="TreeGrafter"/>
</dbReference>
<dbReference type="Pfam" id="PF12051">
    <property type="entry name" value="DUF3533"/>
    <property type="match status" value="1"/>
</dbReference>
<dbReference type="AlphaFoldDB" id="A5DDK2"/>
<dbReference type="InterPro" id="IPR022703">
    <property type="entry name" value="DUF3533"/>
</dbReference>
<dbReference type="RefSeq" id="XP_001485682.1">
    <property type="nucleotide sequence ID" value="XM_001485632.1"/>
</dbReference>
<dbReference type="HOGENOM" id="CLU_1294845_0_0_1"/>
<keyword evidence="2" id="KW-0812">Transmembrane</keyword>
<gene>
    <name evidence="4" type="ORF">PGUG_01353</name>
</gene>
<evidence type="ECO:0000313" key="4">
    <source>
        <dbReference type="EMBL" id="EDK37255.1"/>
    </source>
</evidence>
<organism evidence="4 5">
    <name type="scientific">Meyerozyma guilliermondii (strain ATCC 6260 / CBS 566 / DSM 6381 / JCM 1539 / NBRC 10279 / NRRL Y-324)</name>
    <name type="common">Yeast</name>
    <name type="synonym">Candida guilliermondii</name>
    <dbReference type="NCBI Taxonomy" id="294746"/>
    <lineage>
        <taxon>Eukaryota</taxon>
        <taxon>Fungi</taxon>
        <taxon>Dikarya</taxon>
        <taxon>Ascomycota</taxon>
        <taxon>Saccharomycotina</taxon>
        <taxon>Pichiomycetes</taxon>
        <taxon>Debaryomycetaceae</taxon>
        <taxon>Meyerozyma</taxon>
    </lineage>
</organism>
<dbReference type="GeneID" id="5128233"/>
<reference evidence="4 5" key="1">
    <citation type="journal article" date="2009" name="Nature">
        <title>Evolution of pathogenicity and sexual reproduction in eight Candida genomes.</title>
        <authorList>
            <person name="Butler G."/>
            <person name="Rasmussen M.D."/>
            <person name="Lin M.F."/>
            <person name="Santos M.A."/>
            <person name="Sakthikumar S."/>
            <person name="Munro C.A."/>
            <person name="Rheinbay E."/>
            <person name="Grabherr M."/>
            <person name="Forche A."/>
            <person name="Reedy J.L."/>
            <person name="Agrafioti I."/>
            <person name="Arnaud M.B."/>
            <person name="Bates S."/>
            <person name="Brown A.J."/>
            <person name="Brunke S."/>
            <person name="Costanzo M.C."/>
            <person name="Fitzpatrick D.A."/>
            <person name="de Groot P.W."/>
            <person name="Harris D."/>
            <person name="Hoyer L.L."/>
            <person name="Hube B."/>
            <person name="Klis F.M."/>
            <person name="Kodira C."/>
            <person name="Lennard N."/>
            <person name="Logue M.E."/>
            <person name="Martin R."/>
            <person name="Neiman A.M."/>
            <person name="Nikolaou E."/>
            <person name="Quail M.A."/>
            <person name="Quinn J."/>
            <person name="Santos M.C."/>
            <person name="Schmitzberger F.F."/>
            <person name="Sherlock G."/>
            <person name="Shah P."/>
            <person name="Silverstein K.A."/>
            <person name="Skrzypek M.S."/>
            <person name="Soll D."/>
            <person name="Staggs R."/>
            <person name="Stansfield I."/>
            <person name="Stumpf M.P."/>
            <person name="Sudbery P.E."/>
            <person name="Srikantha T."/>
            <person name="Zeng Q."/>
            <person name="Berman J."/>
            <person name="Berriman M."/>
            <person name="Heitman J."/>
            <person name="Gow N.A."/>
            <person name="Lorenz M.C."/>
            <person name="Birren B.W."/>
            <person name="Kellis M."/>
            <person name="Cuomo C.A."/>
        </authorList>
    </citation>
    <scope>NUCLEOTIDE SEQUENCE [LARGE SCALE GENOMIC DNA]</scope>
    <source>
        <strain evidence="5">ATCC 6260 / CBS 566 / DSM 6381 / JCM 1539 / NBRC 10279 / NRRL Y-324</strain>
    </source>
</reference>
<evidence type="ECO:0000313" key="5">
    <source>
        <dbReference type="Proteomes" id="UP000001997"/>
    </source>
</evidence>